<evidence type="ECO:0000313" key="4">
    <source>
        <dbReference type="Proteomes" id="UP000253094"/>
    </source>
</evidence>
<dbReference type="InterPro" id="IPR045981">
    <property type="entry name" value="DUF5937"/>
</dbReference>
<dbReference type="Pfam" id="PF19361">
    <property type="entry name" value="DUF5937"/>
    <property type="match status" value="1"/>
</dbReference>
<dbReference type="Proteomes" id="UP000253094">
    <property type="component" value="Unassembled WGS sequence"/>
</dbReference>
<name>A0A367FQ59_9ACTN</name>
<evidence type="ECO:0000313" key="3">
    <source>
        <dbReference type="EMBL" id="RCG32411.1"/>
    </source>
</evidence>
<dbReference type="InterPro" id="IPR036388">
    <property type="entry name" value="WH-like_DNA-bd_sf"/>
</dbReference>
<feature type="region of interest" description="Disordered" evidence="1">
    <location>
        <begin position="314"/>
        <end position="334"/>
    </location>
</feature>
<dbReference type="SUPFAM" id="SSF46785">
    <property type="entry name" value="Winged helix' DNA-binding domain"/>
    <property type="match status" value="1"/>
</dbReference>
<organism evidence="3 4">
    <name type="scientific">Sphaerisporangium album</name>
    <dbReference type="NCBI Taxonomy" id="509200"/>
    <lineage>
        <taxon>Bacteria</taxon>
        <taxon>Bacillati</taxon>
        <taxon>Actinomycetota</taxon>
        <taxon>Actinomycetes</taxon>
        <taxon>Streptosporangiales</taxon>
        <taxon>Streptosporangiaceae</taxon>
        <taxon>Sphaerisporangium</taxon>
    </lineage>
</organism>
<accession>A0A367FQ59</accession>
<dbReference type="Gene3D" id="1.10.10.10">
    <property type="entry name" value="Winged helix-like DNA-binding domain superfamily/Winged helix DNA-binding domain"/>
    <property type="match status" value="1"/>
</dbReference>
<keyword evidence="4" id="KW-1185">Reference proteome</keyword>
<reference evidence="3 4" key="1">
    <citation type="submission" date="2018-06" db="EMBL/GenBank/DDBJ databases">
        <title>Sphaerisporangium craniellae sp. nov., isolated from a marine sponge in the South China Sea.</title>
        <authorList>
            <person name="Li L."/>
        </authorList>
    </citation>
    <scope>NUCLEOTIDE SEQUENCE [LARGE SCALE GENOMIC DNA]</scope>
    <source>
        <strain evidence="3 4">CCTCC AA 208026</strain>
    </source>
</reference>
<comment type="caution">
    <text evidence="3">The sequence shown here is derived from an EMBL/GenBank/DDBJ whole genome shotgun (WGS) entry which is preliminary data.</text>
</comment>
<dbReference type="InterPro" id="IPR036390">
    <property type="entry name" value="WH_DNA-bd_sf"/>
</dbReference>
<dbReference type="OrthoDB" id="3460651at2"/>
<sequence>MTSRFAISPLIETLHALWLLSGRREAGVHRRWVEDGRRPYERLVRERPALAALVALFRRWDYNADFIAPPPSGVNVAFDDEIAVIRATPPEQAHREIARNLRGAPPPPPDLRAIMDRPDVVTLFADALEAVWREIVAPGWPRVQAILERDVVQRAGRLATYGWAAALEDLSPGVAWRADGGAGHIQVRRDNPGEDERYRLDGRGLLFVPSVFSAGVSTYLEDPWPFALVYPARGIAVEPQPSKGLARLIGRSRAEILLRTPATTTQLAALLGLSVGGAGGHVAALREAGLITGTRVGRSVLYHRTALGDALADGGWAPPSGSVSPSARPPSGRA</sequence>
<evidence type="ECO:0000259" key="2">
    <source>
        <dbReference type="Pfam" id="PF19361"/>
    </source>
</evidence>
<dbReference type="EMBL" id="QOIL01000003">
    <property type="protein sequence ID" value="RCG32411.1"/>
    <property type="molecule type" value="Genomic_DNA"/>
</dbReference>
<dbReference type="CDD" id="cd00090">
    <property type="entry name" value="HTH_ARSR"/>
    <property type="match status" value="1"/>
</dbReference>
<protein>
    <submittedName>
        <fullName evidence="3">ArsR family transcriptional regulator</fullName>
    </submittedName>
</protein>
<dbReference type="AlphaFoldDB" id="A0A367FQ59"/>
<gene>
    <name evidence="3" type="ORF">DQ384_06500</name>
</gene>
<proteinExistence type="predicted"/>
<evidence type="ECO:0000256" key="1">
    <source>
        <dbReference type="SAM" id="MobiDB-lite"/>
    </source>
</evidence>
<feature type="domain" description="DUF5937" evidence="2">
    <location>
        <begin position="119"/>
        <end position="232"/>
    </location>
</feature>
<dbReference type="InterPro" id="IPR011991">
    <property type="entry name" value="ArsR-like_HTH"/>
</dbReference>